<accession>A0A0F9F0Q4</accession>
<protein>
    <submittedName>
        <fullName evidence="1">Uncharacterized protein</fullName>
    </submittedName>
</protein>
<evidence type="ECO:0000313" key="1">
    <source>
        <dbReference type="EMBL" id="KKL50810.1"/>
    </source>
</evidence>
<dbReference type="EMBL" id="LAZR01032463">
    <property type="protein sequence ID" value="KKL50810.1"/>
    <property type="molecule type" value="Genomic_DNA"/>
</dbReference>
<comment type="caution">
    <text evidence="1">The sequence shown here is derived from an EMBL/GenBank/DDBJ whole genome shotgun (WGS) entry which is preliminary data.</text>
</comment>
<reference evidence="1" key="1">
    <citation type="journal article" date="2015" name="Nature">
        <title>Complex archaea that bridge the gap between prokaryotes and eukaryotes.</title>
        <authorList>
            <person name="Spang A."/>
            <person name="Saw J.H."/>
            <person name="Jorgensen S.L."/>
            <person name="Zaremba-Niedzwiedzka K."/>
            <person name="Martijn J."/>
            <person name="Lind A.E."/>
            <person name="van Eijk R."/>
            <person name="Schleper C."/>
            <person name="Guy L."/>
            <person name="Ettema T.J."/>
        </authorList>
    </citation>
    <scope>NUCLEOTIDE SEQUENCE</scope>
</reference>
<proteinExistence type="predicted"/>
<sequence>MLLSDLMHQRDEQLMAVNEIQQDIRITESKVLDQLISKQMSEMFNINWRKLRTAIRHEKD</sequence>
<dbReference type="AlphaFoldDB" id="A0A0F9F0Q4"/>
<organism evidence="1">
    <name type="scientific">marine sediment metagenome</name>
    <dbReference type="NCBI Taxonomy" id="412755"/>
    <lineage>
        <taxon>unclassified sequences</taxon>
        <taxon>metagenomes</taxon>
        <taxon>ecological metagenomes</taxon>
    </lineage>
</organism>
<gene>
    <name evidence="1" type="ORF">LCGC14_2301790</name>
</gene>
<name>A0A0F9F0Q4_9ZZZZ</name>